<proteinExistence type="predicted"/>
<protein>
    <submittedName>
        <fullName evidence="3">Uncharacterized protein</fullName>
    </submittedName>
</protein>
<dbReference type="Proteomes" id="UP000198384">
    <property type="component" value="Unassembled WGS sequence"/>
</dbReference>
<evidence type="ECO:0000256" key="2">
    <source>
        <dbReference type="SAM" id="Phobius"/>
    </source>
</evidence>
<evidence type="ECO:0000256" key="1">
    <source>
        <dbReference type="SAM" id="Coils"/>
    </source>
</evidence>
<dbReference type="RefSeq" id="WP_089381219.1">
    <property type="nucleotide sequence ID" value="NZ_FZNT01000004.1"/>
</dbReference>
<keyword evidence="2" id="KW-0472">Membrane</keyword>
<evidence type="ECO:0000313" key="3">
    <source>
        <dbReference type="EMBL" id="SNR50683.1"/>
    </source>
</evidence>
<evidence type="ECO:0000313" key="4">
    <source>
        <dbReference type="Proteomes" id="UP000198384"/>
    </source>
</evidence>
<dbReference type="AlphaFoldDB" id="A0A238WW59"/>
<keyword evidence="4" id="KW-1185">Reference proteome</keyword>
<keyword evidence="2" id="KW-0812">Transmembrane</keyword>
<reference evidence="3 4" key="1">
    <citation type="submission" date="2017-06" db="EMBL/GenBank/DDBJ databases">
        <authorList>
            <person name="Kim H.J."/>
            <person name="Triplett B.A."/>
        </authorList>
    </citation>
    <scope>NUCLEOTIDE SEQUENCE [LARGE SCALE GENOMIC DNA]</scope>
    <source>
        <strain evidence="3 4">DSM 29150</strain>
    </source>
</reference>
<name>A0A238WW59_9FLAO</name>
<accession>A0A238WW59</accession>
<dbReference type="OrthoDB" id="1143801at2"/>
<feature type="transmembrane region" description="Helical" evidence="2">
    <location>
        <begin position="44"/>
        <end position="65"/>
    </location>
</feature>
<gene>
    <name evidence="3" type="ORF">SAMN06265371_104101</name>
</gene>
<dbReference type="EMBL" id="FZNT01000004">
    <property type="protein sequence ID" value="SNR50683.1"/>
    <property type="molecule type" value="Genomic_DNA"/>
</dbReference>
<feature type="coiled-coil region" evidence="1">
    <location>
        <begin position="91"/>
        <end position="140"/>
    </location>
</feature>
<organism evidence="3 4">
    <name type="scientific">Lutibacter agarilyticus</name>
    <dbReference type="NCBI Taxonomy" id="1109740"/>
    <lineage>
        <taxon>Bacteria</taxon>
        <taxon>Pseudomonadati</taxon>
        <taxon>Bacteroidota</taxon>
        <taxon>Flavobacteriia</taxon>
        <taxon>Flavobacteriales</taxon>
        <taxon>Flavobacteriaceae</taxon>
        <taxon>Lutibacter</taxon>
    </lineage>
</organism>
<sequence length="180" mass="20930">MNNNLEHRFKNLENEFDIEEPTIGHFNRFEAKLNTPKSNSKSNLLKFIATFSIAASIILFVGIWIGSEYSSKGMELAGISTEMQETQSYFVNTIHKELQTIEKERNNTNKKVINDGLKQLEKLETQYQVLTLELKESTGDKRIIYAMISNFQQRIDLLQSILFQIETIKQLKTEDNEKYV</sequence>
<keyword evidence="1" id="KW-0175">Coiled coil</keyword>
<keyword evidence="2" id="KW-1133">Transmembrane helix</keyword>